<dbReference type="Pfam" id="PF13549">
    <property type="entry name" value="ATP-grasp_5"/>
    <property type="match status" value="1"/>
</dbReference>
<dbReference type="PANTHER" id="PTHR42793">
    <property type="entry name" value="COA BINDING DOMAIN CONTAINING PROTEIN"/>
    <property type="match status" value="1"/>
</dbReference>
<dbReference type="SMART" id="SM00881">
    <property type="entry name" value="CoA_binding"/>
    <property type="match status" value="1"/>
</dbReference>
<dbReference type="Pfam" id="PF13607">
    <property type="entry name" value="Succ_CoA_lig"/>
    <property type="match status" value="1"/>
</dbReference>
<reference evidence="2 3" key="1">
    <citation type="submission" date="2021-01" db="EMBL/GenBank/DDBJ databases">
        <title>Whole genome shotgun sequence of Cellulomonas phragmiteti NBRC 110785.</title>
        <authorList>
            <person name="Komaki H."/>
            <person name="Tamura T."/>
        </authorList>
    </citation>
    <scope>NUCLEOTIDE SEQUENCE [LARGE SCALE GENOMIC DNA]</scope>
    <source>
        <strain evidence="2 3">NBRC 110785</strain>
    </source>
</reference>
<proteinExistence type="predicted"/>
<dbReference type="SUPFAM" id="SSF52210">
    <property type="entry name" value="Succinyl-CoA synthetase domains"/>
    <property type="match status" value="2"/>
</dbReference>
<gene>
    <name evidence="2" type="ORF">Cph01nite_10110</name>
</gene>
<dbReference type="Pfam" id="PF13380">
    <property type="entry name" value="CoA_binding_2"/>
    <property type="match status" value="1"/>
</dbReference>
<sequence>MSAAPTAAGHAPHAPGGRPLDAMFRPASIAVVGASAHAGKAGHAMLQALRHFPGTLHPVNPRGGEVLGRPALTSLRESGGVDLAVLVVPPDAVPGALEEAADVGVRAAVVCAGGFAESGPDGARLQERVVRVAQDAGIRLLGPNTSGFMNPVDRTTANFMPAVADLAPGSVGVVAQSGGVNLALAFLLARAGVGLRLGVGLGNAVDVDFPELLDHLAQDDATTAVGLHVEGVADGPALVAALRRATALKPVVAFKVGRSDVSEFARSHTGALTGSYAVTRAALQQAGAVVVDSLEEMVAALVALRAVRLPAAADVGVGLLTGQAGPGLVVTDALGARGLALPALTDATQRRLTELLPPLTFQRNPVDTGRPSATFGDVLGAVVADPGIDVVGVYALDEPGVLDPVAALGPAAGRVLLASGGPPDALAAHRDALAAIGVPMLAGPGELASALAAVVADARGRSVQDAPPAAPRRALGRTLDEHESKTLLASVGVRTPARRVAADRAQAHAALADLTRGGGRVVVKVLDAEVLHKSDVGGVHVGVGDATALERALGTIDAIPAGSGDVTPRRYLLEEQAAPGTELIVGAVRDPAFGPVVLLGLGGVAADLGREPVLRLAPLSVARAQEMVEALPPAVLAGFRGAPAVDVAALADLLRTVGDLVCDHGDLTELDLNPVRITAEGPLVLDAVVVAAPPRGAP</sequence>
<feature type="domain" description="CoA-binding" evidence="1">
    <location>
        <begin position="23"/>
        <end position="115"/>
    </location>
</feature>
<name>A0ABQ4DIS1_9CELL</name>
<dbReference type="InterPro" id="IPR016102">
    <property type="entry name" value="Succinyl-CoA_synth-like"/>
</dbReference>
<evidence type="ECO:0000313" key="2">
    <source>
        <dbReference type="EMBL" id="GIG39249.1"/>
    </source>
</evidence>
<dbReference type="Proteomes" id="UP000614741">
    <property type="component" value="Unassembled WGS sequence"/>
</dbReference>
<dbReference type="InterPro" id="IPR032875">
    <property type="entry name" value="Succ_CoA_lig_flav_dom"/>
</dbReference>
<dbReference type="Gene3D" id="3.40.50.720">
    <property type="entry name" value="NAD(P)-binding Rossmann-like Domain"/>
    <property type="match status" value="1"/>
</dbReference>
<dbReference type="SUPFAM" id="SSF51735">
    <property type="entry name" value="NAD(P)-binding Rossmann-fold domains"/>
    <property type="match status" value="1"/>
</dbReference>
<dbReference type="InterPro" id="IPR036291">
    <property type="entry name" value="NAD(P)-bd_dom_sf"/>
</dbReference>
<accession>A0ABQ4DIS1</accession>
<dbReference type="PANTHER" id="PTHR42793:SF1">
    <property type="entry name" value="PEPTIDYL-LYSINE N-ACETYLTRANSFERASE PATZ"/>
    <property type="match status" value="1"/>
</dbReference>
<evidence type="ECO:0000259" key="1">
    <source>
        <dbReference type="SMART" id="SM00881"/>
    </source>
</evidence>
<dbReference type="InterPro" id="IPR003781">
    <property type="entry name" value="CoA-bd"/>
</dbReference>
<dbReference type="Gene3D" id="3.30.470.20">
    <property type="entry name" value="ATP-grasp fold, B domain"/>
    <property type="match status" value="1"/>
</dbReference>
<dbReference type="SUPFAM" id="SSF56059">
    <property type="entry name" value="Glutathione synthetase ATP-binding domain-like"/>
    <property type="match status" value="1"/>
</dbReference>
<dbReference type="RefSeq" id="WP_239069041.1">
    <property type="nucleotide sequence ID" value="NZ_BONP01000004.1"/>
</dbReference>
<protein>
    <submittedName>
        <fullName evidence="2">Acyl-CoA synthetase</fullName>
    </submittedName>
</protein>
<comment type="caution">
    <text evidence="2">The sequence shown here is derived from an EMBL/GenBank/DDBJ whole genome shotgun (WGS) entry which is preliminary data.</text>
</comment>
<dbReference type="EMBL" id="BONP01000004">
    <property type="protein sequence ID" value="GIG39249.1"/>
    <property type="molecule type" value="Genomic_DNA"/>
</dbReference>
<dbReference type="InterPro" id="IPR013815">
    <property type="entry name" value="ATP_grasp_subdomain_1"/>
</dbReference>
<evidence type="ECO:0000313" key="3">
    <source>
        <dbReference type="Proteomes" id="UP000614741"/>
    </source>
</evidence>
<dbReference type="Gene3D" id="3.30.1490.20">
    <property type="entry name" value="ATP-grasp fold, A domain"/>
    <property type="match status" value="1"/>
</dbReference>
<dbReference type="Gene3D" id="3.40.50.261">
    <property type="entry name" value="Succinyl-CoA synthetase domains"/>
    <property type="match status" value="2"/>
</dbReference>
<organism evidence="2 3">
    <name type="scientific">Cellulomonas phragmiteti</name>
    <dbReference type="NCBI Taxonomy" id="478780"/>
    <lineage>
        <taxon>Bacteria</taxon>
        <taxon>Bacillati</taxon>
        <taxon>Actinomycetota</taxon>
        <taxon>Actinomycetes</taxon>
        <taxon>Micrococcales</taxon>
        <taxon>Cellulomonadaceae</taxon>
        <taxon>Cellulomonas</taxon>
    </lineage>
</organism>
<keyword evidence="3" id="KW-1185">Reference proteome</keyword>